<dbReference type="InterPro" id="IPR011805">
    <property type="entry name" value="RNase_R"/>
</dbReference>
<evidence type="ECO:0000256" key="3">
    <source>
        <dbReference type="ARBA" id="ARBA00022490"/>
    </source>
</evidence>
<keyword evidence="7 8" id="KW-0694">RNA-binding</keyword>
<dbReference type="PROSITE" id="PS01175">
    <property type="entry name" value="RIBONUCLEASE_II"/>
    <property type="match status" value="1"/>
</dbReference>
<dbReference type="SMART" id="SM00357">
    <property type="entry name" value="CSP"/>
    <property type="match status" value="2"/>
</dbReference>
<proteinExistence type="inferred from homology"/>
<dbReference type="InterPro" id="IPR022966">
    <property type="entry name" value="RNase_II/R_CS"/>
</dbReference>
<dbReference type="Pfam" id="PF00575">
    <property type="entry name" value="S1"/>
    <property type="match status" value="1"/>
</dbReference>
<gene>
    <name evidence="8 11" type="primary">rnr</name>
    <name evidence="11" type="ORF">H8707_14835</name>
</gene>
<dbReference type="InterPro" id="IPR011129">
    <property type="entry name" value="CSD"/>
</dbReference>
<evidence type="ECO:0000256" key="9">
    <source>
        <dbReference type="SAM" id="Coils"/>
    </source>
</evidence>
<keyword evidence="6 8" id="KW-0269">Exonuclease</keyword>
<dbReference type="Pfam" id="PF08206">
    <property type="entry name" value="OB_RNB"/>
    <property type="match status" value="1"/>
</dbReference>
<dbReference type="NCBIfam" id="TIGR02063">
    <property type="entry name" value="RNase_R"/>
    <property type="match status" value="1"/>
</dbReference>
<dbReference type="AlphaFoldDB" id="A0A926ETG4"/>
<dbReference type="SUPFAM" id="SSF50249">
    <property type="entry name" value="Nucleic acid-binding proteins"/>
    <property type="match status" value="4"/>
</dbReference>
<dbReference type="Pfam" id="PF00773">
    <property type="entry name" value="RNB"/>
    <property type="match status" value="1"/>
</dbReference>
<name>A0A926ETG4_9FIRM</name>
<keyword evidence="9" id="KW-0175">Coiled coil</keyword>
<evidence type="ECO:0000256" key="7">
    <source>
        <dbReference type="ARBA" id="ARBA00022884"/>
    </source>
</evidence>
<comment type="caution">
    <text evidence="11">The sequence shown here is derived from an EMBL/GenBank/DDBJ whole genome shotgun (WGS) entry which is preliminary data.</text>
</comment>
<dbReference type="Proteomes" id="UP000601171">
    <property type="component" value="Unassembled WGS sequence"/>
</dbReference>
<dbReference type="CDD" id="cd04471">
    <property type="entry name" value="S1_RNase_R"/>
    <property type="match status" value="1"/>
</dbReference>
<protein>
    <recommendedName>
        <fullName evidence="8">Ribonuclease R</fullName>
        <shortName evidence="8">RNase R</shortName>
        <ecNumber evidence="8">3.1.13.1</ecNumber>
    </recommendedName>
</protein>
<sequence>MSIREEIISLMEEKNYKPLLKEEIAAHFNIEKNDAKEFNKIIDGLEKEGIILKSNKEKYSLTNSDYIVAGKLEGNERGFGFVLSKDKTMEDIFISPENMNGAMNGDTVLANIVKRQESGRKQEGEIIRILERVNEQVIGTFEDSGNFGFLIPDDHKISYDIFIPKAQMGGAKDGQKVVVEITKWPEQRRNPEGMVIEVLGYLSDRGTDILSIIRQFKLPEEFPMGVEKQAKDIENNLREADILGRMDFRALKAFTIDGADAKDFDDAISIEKFPNGNYKLGVHIADVSHYVKENSPMDKEAYLRGNSVYLIDRVIPMLPKELSNGLCSLNPNEDRLTLSVMMEIDKSGTVVDHQIFEAVINSKQRLIYDDVSDLLENDDETSKKKLKDVYEELKISEELMHILYEKRKRRGSIDFDFPETYIELDDKGKPVDIRRAERRVANKLIEEFMLVCNETVAEEYHWAEIPFIYRIHEYPSAEKMNEFAKFIHNFGYMLKGKDIHPKELQLLTEEIKGKKEEIVISTLLLRSLKKAIYSEKSDVHFGLAAQFYTHFTAPIRRYSDLVIHRIIKQYIKGKLSMEKQEKLDSILPEIAEHVSMTERRAEEAEREVDDLKKAQYMSERIGEEYEGIISSLTSFGIFVQLDNTIEGLIRFSYMDDDFYRFDEENYYVIGERTKRIYRLGDEVRVEVIGADVGKRNIDFDLIS</sequence>
<comment type="subcellular location">
    <subcellularLocation>
        <location evidence="2 8">Cytoplasm</location>
    </subcellularLocation>
</comment>
<dbReference type="GO" id="GO:0008859">
    <property type="term" value="F:exoribonuclease II activity"/>
    <property type="evidence" value="ECO:0007669"/>
    <property type="project" value="UniProtKB-UniRule"/>
</dbReference>
<dbReference type="EC" id="3.1.13.1" evidence="8"/>
<evidence type="ECO:0000256" key="2">
    <source>
        <dbReference type="ARBA" id="ARBA00004496"/>
    </source>
</evidence>
<feature type="domain" description="S1 motif" evidence="10">
    <location>
        <begin position="622"/>
        <end position="702"/>
    </location>
</feature>
<keyword evidence="4 8" id="KW-0540">Nuclease</keyword>
<evidence type="ECO:0000256" key="1">
    <source>
        <dbReference type="ARBA" id="ARBA00001849"/>
    </source>
</evidence>
<dbReference type="InterPro" id="IPR050180">
    <property type="entry name" value="RNR_Ribonuclease"/>
</dbReference>
<dbReference type="InterPro" id="IPR003029">
    <property type="entry name" value="S1_domain"/>
</dbReference>
<dbReference type="PANTHER" id="PTHR23355:SF9">
    <property type="entry name" value="DIS3-LIKE EXONUCLEASE 2"/>
    <property type="match status" value="1"/>
</dbReference>
<dbReference type="HAMAP" id="MF_01895">
    <property type="entry name" value="RNase_R"/>
    <property type="match status" value="1"/>
</dbReference>
<reference evidence="11" key="1">
    <citation type="submission" date="2020-08" db="EMBL/GenBank/DDBJ databases">
        <title>Genome public.</title>
        <authorList>
            <person name="Liu C."/>
            <person name="Sun Q."/>
        </authorList>
    </citation>
    <scope>NUCLEOTIDE SEQUENCE</scope>
    <source>
        <strain evidence="11">BX21</strain>
    </source>
</reference>
<comment type="function">
    <text evidence="8">3'-5' exoribonuclease that releases 5'-nucleoside monophosphates and is involved in maturation of structured RNAs.</text>
</comment>
<dbReference type="NCBIfam" id="TIGR00358">
    <property type="entry name" value="3_prime_RNase"/>
    <property type="match status" value="1"/>
</dbReference>
<dbReference type="RefSeq" id="WP_262430955.1">
    <property type="nucleotide sequence ID" value="NZ_JACRTG010000034.1"/>
</dbReference>
<evidence type="ECO:0000256" key="5">
    <source>
        <dbReference type="ARBA" id="ARBA00022801"/>
    </source>
</evidence>
<organism evidence="11 12">
    <name type="scientific">Paratissierella segnis</name>
    <dbReference type="NCBI Taxonomy" id="2763679"/>
    <lineage>
        <taxon>Bacteria</taxon>
        <taxon>Bacillati</taxon>
        <taxon>Bacillota</taxon>
        <taxon>Tissierellia</taxon>
        <taxon>Tissierellales</taxon>
        <taxon>Tissierellaceae</taxon>
        <taxon>Paratissierella</taxon>
    </lineage>
</organism>
<evidence type="ECO:0000256" key="6">
    <source>
        <dbReference type="ARBA" id="ARBA00022839"/>
    </source>
</evidence>
<dbReference type="GO" id="GO:0003723">
    <property type="term" value="F:RNA binding"/>
    <property type="evidence" value="ECO:0007669"/>
    <property type="project" value="UniProtKB-UniRule"/>
</dbReference>
<accession>A0A926ETG4</accession>
<dbReference type="Pfam" id="PF17876">
    <property type="entry name" value="CSD2"/>
    <property type="match status" value="1"/>
</dbReference>
<dbReference type="EMBL" id="JACRTG010000034">
    <property type="protein sequence ID" value="MBC8589488.1"/>
    <property type="molecule type" value="Genomic_DNA"/>
</dbReference>
<keyword evidence="5 8" id="KW-0378">Hydrolase</keyword>
<dbReference type="InterPro" id="IPR004476">
    <property type="entry name" value="RNase_II/RNase_R"/>
</dbReference>
<dbReference type="InterPro" id="IPR012340">
    <property type="entry name" value="NA-bd_OB-fold"/>
</dbReference>
<keyword evidence="3 8" id="KW-0963">Cytoplasm</keyword>
<comment type="similarity">
    <text evidence="8">Belongs to the RNR ribonuclease family. RNase R subfamily.</text>
</comment>
<evidence type="ECO:0000256" key="4">
    <source>
        <dbReference type="ARBA" id="ARBA00022722"/>
    </source>
</evidence>
<dbReference type="Gene3D" id="2.40.50.140">
    <property type="entry name" value="Nucleic acid-binding proteins"/>
    <property type="match status" value="3"/>
</dbReference>
<dbReference type="GO" id="GO:0005829">
    <property type="term" value="C:cytosol"/>
    <property type="evidence" value="ECO:0007669"/>
    <property type="project" value="TreeGrafter"/>
</dbReference>
<dbReference type="InterPro" id="IPR001900">
    <property type="entry name" value="RNase_II/R"/>
</dbReference>
<dbReference type="InterPro" id="IPR013223">
    <property type="entry name" value="RNase_B_OB_dom"/>
</dbReference>
<comment type="catalytic activity">
    <reaction evidence="1 8">
        <text>Exonucleolytic cleavage in the 3'- to 5'-direction to yield nucleoside 5'-phosphates.</text>
        <dbReference type="EC" id="3.1.13.1"/>
    </reaction>
</comment>
<keyword evidence="12" id="KW-1185">Reference proteome</keyword>
<dbReference type="SMART" id="SM00955">
    <property type="entry name" value="RNB"/>
    <property type="match status" value="1"/>
</dbReference>
<evidence type="ECO:0000259" key="10">
    <source>
        <dbReference type="PROSITE" id="PS50126"/>
    </source>
</evidence>
<evidence type="ECO:0000256" key="8">
    <source>
        <dbReference type="HAMAP-Rule" id="MF_01895"/>
    </source>
</evidence>
<dbReference type="GO" id="GO:0006402">
    <property type="term" value="P:mRNA catabolic process"/>
    <property type="evidence" value="ECO:0007669"/>
    <property type="project" value="TreeGrafter"/>
</dbReference>
<dbReference type="PANTHER" id="PTHR23355">
    <property type="entry name" value="RIBONUCLEASE"/>
    <property type="match status" value="1"/>
</dbReference>
<evidence type="ECO:0000313" key="11">
    <source>
        <dbReference type="EMBL" id="MBC8589488.1"/>
    </source>
</evidence>
<dbReference type="PROSITE" id="PS50126">
    <property type="entry name" value="S1"/>
    <property type="match status" value="1"/>
</dbReference>
<dbReference type="SMART" id="SM00316">
    <property type="entry name" value="S1"/>
    <property type="match status" value="1"/>
</dbReference>
<feature type="coiled-coil region" evidence="9">
    <location>
        <begin position="587"/>
        <end position="614"/>
    </location>
</feature>
<evidence type="ECO:0000313" key="12">
    <source>
        <dbReference type="Proteomes" id="UP000601171"/>
    </source>
</evidence>
<dbReference type="InterPro" id="IPR040476">
    <property type="entry name" value="CSD2"/>
</dbReference>